<evidence type="ECO:0000256" key="2">
    <source>
        <dbReference type="ARBA" id="ARBA00005013"/>
    </source>
</evidence>
<dbReference type="SMART" id="SM00905">
    <property type="entry name" value="FolB"/>
    <property type="match status" value="1"/>
</dbReference>
<dbReference type="PANTHER" id="PTHR42844">
    <property type="entry name" value="DIHYDRONEOPTERIN ALDOLASE 1-RELATED"/>
    <property type="match status" value="1"/>
</dbReference>
<organism evidence="8">
    <name type="scientific">uncultured Chlorobiota bacterium</name>
    <dbReference type="NCBI Taxonomy" id="156405"/>
    <lineage>
        <taxon>Bacteria</taxon>
        <taxon>Pseudomonadati</taxon>
        <taxon>Chlorobiota</taxon>
        <taxon>environmental samples</taxon>
    </lineage>
</organism>
<evidence type="ECO:0000256" key="4">
    <source>
        <dbReference type="ARBA" id="ARBA00022909"/>
    </source>
</evidence>
<dbReference type="InterPro" id="IPR006156">
    <property type="entry name" value="Dihydroneopterin_aldolase"/>
</dbReference>
<accession>H5SGR2</accession>
<dbReference type="UniPathway" id="UPA00077">
    <property type="reaction ID" value="UER00154"/>
</dbReference>
<comment type="pathway">
    <text evidence="2 6">Cofactor biosynthesis; tetrahydrofolate biosynthesis; 2-amino-4-hydroxy-6-hydroxymethyl-7,8-dihydropteridine diphosphate from 7,8-dihydroneopterin triphosphate: step 3/4.</text>
</comment>
<dbReference type="EMBL" id="AP011715">
    <property type="protein sequence ID" value="BAL55348.1"/>
    <property type="molecule type" value="Genomic_DNA"/>
</dbReference>
<reference evidence="8" key="2">
    <citation type="journal article" date="2012" name="PLoS ONE">
        <title>A Deeply Branching Thermophilic Bacterium with an Ancient Acetyl-CoA Pathway Dominates a Subsurface Ecosystem.</title>
        <authorList>
            <person name="Takami H."/>
            <person name="Noguchi H."/>
            <person name="Takaki Y."/>
            <person name="Uchiyama I."/>
            <person name="Toyoda A."/>
            <person name="Nishi S."/>
            <person name="Chee G.-J."/>
            <person name="Arai W."/>
            <person name="Nunoura T."/>
            <person name="Itoh T."/>
            <person name="Hattori M."/>
            <person name="Takai K."/>
        </authorList>
    </citation>
    <scope>NUCLEOTIDE SEQUENCE</scope>
</reference>
<dbReference type="PANTHER" id="PTHR42844:SF1">
    <property type="entry name" value="DIHYDRONEOPTERIN ALDOLASE 1-RELATED"/>
    <property type="match status" value="1"/>
</dbReference>
<dbReference type="AlphaFoldDB" id="H5SGR2"/>
<evidence type="ECO:0000256" key="6">
    <source>
        <dbReference type="RuleBase" id="RU362079"/>
    </source>
</evidence>
<dbReference type="NCBIfam" id="TIGR00526">
    <property type="entry name" value="folB_dom"/>
    <property type="match status" value="1"/>
</dbReference>
<dbReference type="InterPro" id="IPR043133">
    <property type="entry name" value="GTP-CH-I_C/QueF"/>
</dbReference>
<keyword evidence="4 6" id="KW-0289">Folate biosynthesis</keyword>
<comment type="function">
    <text evidence="6">Catalyzes the conversion of 7,8-dihydroneopterin to 6-hydroxymethyl-7,8-dihydropterin.</text>
</comment>
<sequence>MQAPMPLCHLRIHNAEFYAYHGAKDAERLLGGKFQLDIELTYNADAAIRSDSLRHALNYEHVLGCVHRIVRENAYHLLETLAHRLLVALFQEFPPVLHARVRVRKLYIPLQYAVEYVEVEQEAEREQFNP</sequence>
<evidence type="ECO:0000256" key="3">
    <source>
        <dbReference type="ARBA" id="ARBA00005708"/>
    </source>
</evidence>
<evidence type="ECO:0000256" key="5">
    <source>
        <dbReference type="ARBA" id="ARBA00023239"/>
    </source>
</evidence>
<dbReference type="Pfam" id="PF02152">
    <property type="entry name" value="FolB"/>
    <property type="match status" value="1"/>
</dbReference>
<comment type="similarity">
    <text evidence="3 6">Belongs to the DHNA family.</text>
</comment>
<protein>
    <recommendedName>
        <fullName evidence="6">7,8-dihydroneopterin aldolase</fullName>
        <ecNumber evidence="6">4.1.2.25</ecNumber>
    </recommendedName>
</protein>
<dbReference type="GO" id="GO:0046654">
    <property type="term" value="P:tetrahydrofolate biosynthetic process"/>
    <property type="evidence" value="ECO:0007669"/>
    <property type="project" value="UniProtKB-UniRule"/>
</dbReference>
<dbReference type="NCBIfam" id="TIGR00525">
    <property type="entry name" value="folB"/>
    <property type="match status" value="1"/>
</dbReference>
<dbReference type="GO" id="GO:0005737">
    <property type="term" value="C:cytoplasm"/>
    <property type="evidence" value="ECO:0007669"/>
    <property type="project" value="TreeGrafter"/>
</dbReference>
<keyword evidence="5 6" id="KW-0456">Lyase</keyword>
<evidence type="ECO:0000259" key="7">
    <source>
        <dbReference type="SMART" id="SM00905"/>
    </source>
</evidence>
<dbReference type="SUPFAM" id="SSF55620">
    <property type="entry name" value="Tetrahydrobiopterin biosynthesis enzymes-like"/>
    <property type="match status" value="1"/>
</dbReference>
<dbReference type="InterPro" id="IPR006157">
    <property type="entry name" value="FolB_dom"/>
</dbReference>
<reference evidence="8" key="1">
    <citation type="journal article" date="2005" name="Environ. Microbiol.">
        <title>Genetic and functional properties of uncultivated thermophilic crenarchaeotes from a subsurface gold mine as revealed by analysis of genome fragments.</title>
        <authorList>
            <person name="Nunoura T."/>
            <person name="Hirayama H."/>
            <person name="Takami H."/>
            <person name="Oida H."/>
            <person name="Nishi S."/>
            <person name="Shimamura S."/>
            <person name="Suzuki Y."/>
            <person name="Inagaki F."/>
            <person name="Takai K."/>
            <person name="Nealson K.H."/>
            <person name="Horikoshi K."/>
        </authorList>
    </citation>
    <scope>NUCLEOTIDE SEQUENCE</scope>
</reference>
<dbReference type="Gene3D" id="3.30.1130.10">
    <property type="match status" value="1"/>
</dbReference>
<name>H5SGR2_9BACT</name>
<feature type="domain" description="Dihydroneopterin aldolase/epimerase" evidence="7">
    <location>
        <begin position="10"/>
        <end position="123"/>
    </location>
</feature>
<gene>
    <name evidence="8" type="ORF">HGMM_F27B02C52</name>
</gene>
<dbReference type="EC" id="4.1.2.25" evidence="6"/>
<evidence type="ECO:0000256" key="1">
    <source>
        <dbReference type="ARBA" id="ARBA00001353"/>
    </source>
</evidence>
<dbReference type="GO" id="GO:0046656">
    <property type="term" value="P:folic acid biosynthetic process"/>
    <property type="evidence" value="ECO:0007669"/>
    <property type="project" value="UniProtKB-UniRule"/>
</dbReference>
<proteinExistence type="inferred from homology"/>
<comment type="catalytic activity">
    <reaction evidence="1 6">
        <text>7,8-dihydroneopterin = 6-hydroxymethyl-7,8-dihydropterin + glycolaldehyde</text>
        <dbReference type="Rhea" id="RHEA:10540"/>
        <dbReference type="ChEBI" id="CHEBI:17001"/>
        <dbReference type="ChEBI" id="CHEBI:17071"/>
        <dbReference type="ChEBI" id="CHEBI:44841"/>
        <dbReference type="EC" id="4.1.2.25"/>
    </reaction>
</comment>
<dbReference type="GO" id="GO:0004150">
    <property type="term" value="F:dihydroneopterin aldolase activity"/>
    <property type="evidence" value="ECO:0007669"/>
    <property type="project" value="UniProtKB-UniRule"/>
</dbReference>
<evidence type="ECO:0000313" key="8">
    <source>
        <dbReference type="EMBL" id="BAL55348.1"/>
    </source>
</evidence>